<feature type="domain" description="ZinT" evidence="4">
    <location>
        <begin position="68"/>
        <end position="250"/>
    </location>
</feature>
<dbReference type="Proteomes" id="UP000198641">
    <property type="component" value="Unassembled WGS sequence"/>
</dbReference>
<keyword evidence="1" id="KW-0732">Signal</keyword>
<dbReference type="Gene3D" id="2.40.128.20">
    <property type="match status" value="1"/>
</dbReference>
<dbReference type="AlphaFoldDB" id="A0A1G7Q817"/>
<dbReference type="SUPFAM" id="SSF50814">
    <property type="entry name" value="Lipocalins"/>
    <property type="match status" value="1"/>
</dbReference>
<dbReference type="InterPro" id="IPR012674">
    <property type="entry name" value="Calycin"/>
</dbReference>
<dbReference type="InterPro" id="IPR015304">
    <property type="entry name" value="ZinT_dom"/>
</dbReference>
<reference evidence="5 6" key="1">
    <citation type="submission" date="2016-10" db="EMBL/GenBank/DDBJ databases">
        <authorList>
            <person name="de Groot N.N."/>
        </authorList>
    </citation>
    <scope>NUCLEOTIDE SEQUENCE [LARGE SCALE GENOMIC DNA]</scope>
    <source>
        <strain evidence="5 6">BH539</strain>
    </source>
</reference>
<dbReference type="EMBL" id="FNCI01000003">
    <property type="protein sequence ID" value="SDF94634.1"/>
    <property type="molecule type" value="Genomic_DNA"/>
</dbReference>
<keyword evidence="2" id="KW-0862">Zinc</keyword>
<dbReference type="STRING" id="284577.SAMN05216571_103134"/>
<evidence type="ECO:0000313" key="5">
    <source>
        <dbReference type="EMBL" id="SDF94634.1"/>
    </source>
</evidence>
<evidence type="ECO:0000256" key="1">
    <source>
        <dbReference type="ARBA" id="ARBA00022729"/>
    </source>
</evidence>
<gene>
    <name evidence="5" type="ORF">SAMN05216571_103134</name>
</gene>
<proteinExistence type="predicted"/>
<dbReference type="GO" id="GO:0008270">
    <property type="term" value="F:zinc ion binding"/>
    <property type="evidence" value="ECO:0007669"/>
    <property type="project" value="InterPro"/>
</dbReference>
<dbReference type="RefSeq" id="WP_092523856.1">
    <property type="nucleotide sequence ID" value="NZ_FNCI01000003.1"/>
</dbReference>
<evidence type="ECO:0000259" key="4">
    <source>
        <dbReference type="Pfam" id="PF09223"/>
    </source>
</evidence>
<keyword evidence="6" id="KW-1185">Reference proteome</keyword>
<evidence type="ECO:0000256" key="2">
    <source>
        <dbReference type="ARBA" id="ARBA00022833"/>
    </source>
</evidence>
<organism evidence="5 6">
    <name type="scientific">Onishia taeanensis</name>
    <dbReference type="NCBI Taxonomy" id="284577"/>
    <lineage>
        <taxon>Bacteria</taxon>
        <taxon>Pseudomonadati</taxon>
        <taxon>Pseudomonadota</taxon>
        <taxon>Gammaproteobacteria</taxon>
        <taxon>Oceanospirillales</taxon>
        <taxon>Halomonadaceae</taxon>
        <taxon>Onishia</taxon>
    </lineage>
</organism>
<feature type="compositionally biased region" description="Basic and acidic residues" evidence="3">
    <location>
        <begin position="29"/>
        <end position="56"/>
    </location>
</feature>
<dbReference type="OrthoDB" id="9810636at2"/>
<name>A0A1G7Q817_9GAMM</name>
<evidence type="ECO:0000313" key="6">
    <source>
        <dbReference type="Proteomes" id="UP000198641"/>
    </source>
</evidence>
<accession>A0A1G7Q817</accession>
<dbReference type="Pfam" id="PF09223">
    <property type="entry name" value="ZinT"/>
    <property type="match status" value="1"/>
</dbReference>
<evidence type="ECO:0000256" key="3">
    <source>
        <dbReference type="SAM" id="MobiDB-lite"/>
    </source>
</evidence>
<feature type="region of interest" description="Disordered" evidence="3">
    <location>
        <begin position="27"/>
        <end position="66"/>
    </location>
</feature>
<sequence length="250" mass="28836">MRFLFAHTSRAFTFGVLTLAVLQSAQASQHDHGGHQHHHDDHHDHSHQHHHDDEQQNSHAHGHHHEHDEDIYAGYFQDSQIKDRSLADWEGDWQSVYPFLQSGVLDRVFAYKAARADDKTAQAYKEYYETGYQTQVERIVIQGDTVSFYRGDDAVTGTYDYDGYEVLTYKAGNRGVRYVFELEDDAANANPGLPDFIQFSDHSIFPTQAGHFHLYWGDDREALLNEVTNWPTYYPSKMSGDEVAEEMMSH</sequence>
<protein>
    <submittedName>
        <fullName evidence="5">Zinc transport system substrate-binding protein</fullName>
    </submittedName>
</protein>